<organism evidence="2 3">
    <name type="scientific">Dinothrombium tinctorium</name>
    <dbReference type="NCBI Taxonomy" id="1965070"/>
    <lineage>
        <taxon>Eukaryota</taxon>
        <taxon>Metazoa</taxon>
        <taxon>Ecdysozoa</taxon>
        <taxon>Arthropoda</taxon>
        <taxon>Chelicerata</taxon>
        <taxon>Arachnida</taxon>
        <taxon>Acari</taxon>
        <taxon>Acariformes</taxon>
        <taxon>Trombidiformes</taxon>
        <taxon>Prostigmata</taxon>
        <taxon>Anystina</taxon>
        <taxon>Parasitengona</taxon>
        <taxon>Trombidioidea</taxon>
        <taxon>Trombidiidae</taxon>
        <taxon>Dinothrombium</taxon>
    </lineage>
</organism>
<evidence type="ECO:0000313" key="3">
    <source>
        <dbReference type="Proteomes" id="UP000285301"/>
    </source>
</evidence>
<reference evidence="2 3" key="1">
    <citation type="journal article" date="2018" name="Gigascience">
        <title>Genomes of trombidid mites reveal novel predicted allergens and laterally-transferred genes associated with secondary metabolism.</title>
        <authorList>
            <person name="Dong X."/>
            <person name="Chaisiri K."/>
            <person name="Xia D."/>
            <person name="Armstrong S.D."/>
            <person name="Fang Y."/>
            <person name="Donnelly M.J."/>
            <person name="Kadowaki T."/>
            <person name="McGarry J.W."/>
            <person name="Darby A.C."/>
            <person name="Makepeace B.L."/>
        </authorList>
    </citation>
    <scope>NUCLEOTIDE SEQUENCE [LARGE SCALE GENOMIC DNA]</scope>
    <source>
        <strain evidence="2">UoL-WK</strain>
    </source>
</reference>
<dbReference type="PANTHER" id="PTHR34651:SF1">
    <property type="entry name" value="SIMILAR TO ENSANGP00000021391"/>
    <property type="match status" value="1"/>
</dbReference>
<sequence length="153" mass="17961">MRASYGPLTRIRLCFRHSREVELRKPTASEVLSAHIRQRHFPHWTSFFIAYRSVLNDHFSLSHFNHCVDSVNYHVLRTGCYPYIKYHCSKRLPQDLTLENYFFTFLKFLNLGIPTLAYGCIALLLISVEEKVHTSKGTVSVYFLNKEEANARF</sequence>
<proteinExistence type="predicted"/>
<keyword evidence="1" id="KW-0472">Membrane</keyword>
<name>A0A3S3P8H3_9ACAR</name>
<feature type="transmembrane region" description="Helical" evidence="1">
    <location>
        <begin position="101"/>
        <end position="126"/>
    </location>
</feature>
<protein>
    <submittedName>
        <fullName evidence="2">Uncharacterized protein</fullName>
    </submittedName>
</protein>
<keyword evidence="1" id="KW-0812">Transmembrane</keyword>
<dbReference type="EMBL" id="NCKU01000107">
    <property type="protein sequence ID" value="RWS17215.1"/>
    <property type="molecule type" value="Genomic_DNA"/>
</dbReference>
<keyword evidence="1" id="KW-1133">Transmembrane helix</keyword>
<comment type="caution">
    <text evidence="2">The sequence shown here is derived from an EMBL/GenBank/DDBJ whole genome shotgun (WGS) entry which is preliminary data.</text>
</comment>
<dbReference type="AlphaFoldDB" id="A0A3S3P8H3"/>
<accession>A0A3S3P8H3</accession>
<dbReference type="OrthoDB" id="9970237at2759"/>
<dbReference type="InterPro" id="IPR029245">
    <property type="entry name" value="DUF4528"/>
</dbReference>
<gene>
    <name evidence="2" type="ORF">B4U79_13068</name>
</gene>
<dbReference type="Pfam" id="PF15031">
    <property type="entry name" value="DUF4528"/>
    <property type="match status" value="1"/>
</dbReference>
<dbReference type="Proteomes" id="UP000285301">
    <property type="component" value="Unassembled WGS sequence"/>
</dbReference>
<evidence type="ECO:0000313" key="2">
    <source>
        <dbReference type="EMBL" id="RWS17215.1"/>
    </source>
</evidence>
<keyword evidence="3" id="KW-1185">Reference proteome</keyword>
<evidence type="ECO:0000256" key="1">
    <source>
        <dbReference type="SAM" id="Phobius"/>
    </source>
</evidence>
<dbReference type="PANTHER" id="PTHR34651">
    <property type="entry name" value="SIMILAR TO ENSANGP00000021391"/>
    <property type="match status" value="1"/>
</dbReference>